<organism evidence="2 3">
    <name type="scientific">Rhodococcus pyridinivorans KG-16</name>
    <dbReference type="NCBI Taxonomy" id="1441730"/>
    <lineage>
        <taxon>Bacteria</taxon>
        <taxon>Bacillati</taxon>
        <taxon>Actinomycetota</taxon>
        <taxon>Actinomycetes</taxon>
        <taxon>Mycobacteriales</taxon>
        <taxon>Nocardiaceae</taxon>
        <taxon>Rhodococcus</taxon>
    </lineage>
</organism>
<dbReference type="AlphaFoldDB" id="A0A0V9UQD9"/>
<evidence type="ECO:0008006" key="4">
    <source>
        <dbReference type="Google" id="ProtNLM"/>
    </source>
</evidence>
<evidence type="ECO:0000313" key="2">
    <source>
        <dbReference type="EMBL" id="KSZ60216.1"/>
    </source>
</evidence>
<evidence type="ECO:0000313" key="3">
    <source>
        <dbReference type="Proteomes" id="UP000053060"/>
    </source>
</evidence>
<feature type="compositionally biased region" description="Low complexity" evidence="1">
    <location>
        <begin position="115"/>
        <end position="138"/>
    </location>
</feature>
<gene>
    <name evidence="2" type="ORF">Z045_01745</name>
</gene>
<dbReference type="PATRIC" id="fig|1441730.3.peg.367"/>
<accession>A0A0V9UQD9</accession>
<evidence type="ECO:0000256" key="1">
    <source>
        <dbReference type="SAM" id="MobiDB-lite"/>
    </source>
</evidence>
<name>A0A0V9UQD9_9NOCA</name>
<feature type="region of interest" description="Disordered" evidence="1">
    <location>
        <begin position="110"/>
        <end position="138"/>
    </location>
</feature>
<comment type="caution">
    <text evidence="2">The sequence shown here is derived from an EMBL/GenBank/DDBJ whole genome shotgun (WGS) entry which is preliminary data.</text>
</comment>
<dbReference type="Proteomes" id="UP000053060">
    <property type="component" value="Unassembled WGS sequence"/>
</dbReference>
<dbReference type="EMBL" id="AZXY01000001">
    <property type="protein sequence ID" value="KSZ60216.1"/>
    <property type="molecule type" value="Genomic_DNA"/>
</dbReference>
<protein>
    <recommendedName>
        <fullName evidence="4">Transmembrane protein</fullName>
    </recommendedName>
</protein>
<sequence>MAENNPFGFDPEDLDRVVREAGEELRELKDRIFSFLEPPVAPTRTQPRPETTGEKGDGVWVVYTTDDDGVARVDQVHRTELDALRTLKGNTDPRRSVRFLPYGMSVSILDRPNATEDSAAEESATGDTAPDDAATGEN</sequence>
<feature type="region of interest" description="Disordered" evidence="1">
    <location>
        <begin position="37"/>
        <end position="58"/>
    </location>
</feature>
<dbReference type="RefSeq" id="WP_016694544.1">
    <property type="nucleotide sequence ID" value="NZ_AZXY01000001.1"/>
</dbReference>
<proteinExistence type="predicted"/>
<reference evidence="3" key="1">
    <citation type="submission" date="2015-01" db="EMBL/GenBank/DDBJ databases">
        <title>Draft genome sequence of Rhodococcus pyridinivorans strain KG-16, a hydrocarbon-degrading bacterium.</title>
        <authorList>
            <person name="Aggarwal R.K."/>
            <person name="Dawar C."/>
        </authorList>
    </citation>
    <scope>NUCLEOTIDE SEQUENCE [LARGE SCALE GENOMIC DNA]</scope>
    <source>
        <strain evidence="3">KG-16</strain>
    </source>
</reference>
<reference evidence="2 3" key="2">
    <citation type="journal article" date="2016" name="Genome Announc.">
        <title>Draft Genome Sequence of a Versatile Hydrocarbon-Degrading Bacterium, Rhodococcus pyridinivorans Strain KG-16, Collected from Oil Fields in India.</title>
        <authorList>
            <person name="Aggarwal R.K."/>
            <person name="Dawar C."/>
            <person name="Phanindranath R."/>
            <person name="Mutnuri L."/>
            <person name="Dayal A.M."/>
        </authorList>
    </citation>
    <scope>NUCLEOTIDE SEQUENCE [LARGE SCALE GENOMIC DNA]</scope>
    <source>
        <strain evidence="2 3">KG-16</strain>
    </source>
</reference>